<evidence type="ECO:0000313" key="2">
    <source>
        <dbReference type="EMBL" id="SDP30981.1"/>
    </source>
</evidence>
<dbReference type="Pfam" id="PF02627">
    <property type="entry name" value="CMD"/>
    <property type="match status" value="1"/>
</dbReference>
<accession>A0A1H0RN89</accession>
<dbReference type="AlphaFoldDB" id="A0A1H0RN89"/>
<reference evidence="3" key="1">
    <citation type="submission" date="2016-10" db="EMBL/GenBank/DDBJ databases">
        <authorList>
            <person name="Varghese N."/>
            <person name="Submissions S."/>
        </authorList>
    </citation>
    <scope>NUCLEOTIDE SEQUENCE [LARGE SCALE GENOMIC DNA]</scope>
    <source>
        <strain evidence="3">DSM 17101</strain>
    </source>
</reference>
<dbReference type="NCBIfam" id="TIGR00778">
    <property type="entry name" value="ahpD_dom"/>
    <property type="match status" value="1"/>
</dbReference>
<keyword evidence="2" id="KW-0560">Oxidoreductase</keyword>
<dbReference type="SUPFAM" id="SSF69118">
    <property type="entry name" value="AhpD-like"/>
    <property type="match status" value="1"/>
</dbReference>
<organism evidence="2 3">
    <name type="scientific">Paracidovorax cattleyae</name>
    <dbReference type="NCBI Taxonomy" id="80868"/>
    <lineage>
        <taxon>Bacteria</taxon>
        <taxon>Pseudomonadati</taxon>
        <taxon>Pseudomonadota</taxon>
        <taxon>Betaproteobacteria</taxon>
        <taxon>Burkholderiales</taxon>
        <taxon>Comamonadaceae</taxon>
        <taxon>Paracidovorax</taxon>
    </lineage>
</organism>
<dbReference type="OrthoDB" id="9801997at2"/>
<dbReference type="GO" id="GO:0051920">
    <property type="term" value="F:peroxiredoxin activity"/>
    <property type="evidence" value="ECO:0007669"/>
    <property type="project" value="InterPro"/>
</dbReference>
<dbReference type="InterPro" id="IPR003779">
    <property type="entry name" value="CMD-like"/>
</dbReference>
<dbReference type="Gene3D" id="1.20.1290.10">
    <property type="entry name" value="AhpD-like"/>
    <property type="match status" value="1"/>
</dbReference>
<proteinExistence type="predicted"/>
<feature type="domain" description="Carboxymuconolactone decarboxylase-like" evidence="1">
    <location>
        <begin position="18"/>
        <end position="100"/>
    </location>
</feature>
<dbReference type="RefSeq" id="WP_092834360.1">
    <property type="nucleotide sequence ID" value="NZ_CP028290.1"/>
</dbReference>
<keyword evidence="3" id="KW-1185">Reference proteome</keyword>
<dbReference type="PANTHER" id="PTHR34846">
    <property type="entry name" value="4-CARBOXYMUCONOLACTONE DECARBOXYLASE FAMILY PROTEIN (AFU_ORTHOLOGUE AFUA_6G11590)"/>
    <property type="match status" value="1"/>
</dbReference>
<dbReference type="PANTHER" id="PTHR34846:SF10">
    <property type="entry name" value="CYTOPLASMIC PROTEIN"/>
    <property type="match status" value="1"/>
</dbReference>
<dbReference type="Proteomes" id="UP000199317">
    <property type="component" value="Unassembled WGS sequence"/>
</dbReference>
<protein>
    <submittedName>
        <fullName evidence="2">Alkylhydroperoxidase AhpD family core domain-containing protein</fullName>
    </submittedName>
</protein>
<name>A0A1H0RN89_9BURK</name>
<dbReference type="EMBL" id="FNJL01000010">
    <property type="protein sequence ID" value="SDP30981.1"/>
    <property type="molecule type" value="Genomic_DNA"/>
</dbReference>
<keyword evidence="2" id="KW-0575">Peroxidase</keyword>
<sequence>MTTTTAHAPRIDLPRRHPASYQAMFALQKHVNAGTLPVQLHELVKMRASQINGCAFCIDMHARVAREHGESDRRLHLLAAWRESGVFDARECAALAWTEALTLVASSQVPDSVYDEVRARFTEAEIVELSMAIVAINGWNRLMVAFRAPPAGHAVS</sequence>
<evidence type="ECO:0000313" key="3">
    <source>
        <dbReference type="Proteomes" id="UP000199317"/>
    </source>
</evidence>
<dbReference type="InterPro" id="IPR004675">
    <property type="entry name" value="AhpD_core"/>
</dbReference>
<evidence type="ECO:0000259" key="1">
    <source>
        <dbReference type="Pfam" id="PF02627"/>
    </source>
</evidence>
<gene>
    <name evidence="2" type="ORF">SAMN04489708_110156</name>
</gene>
<dbReference type="InterPro" id="IPR029032">
    <property type="entry name" value="AhpD-like"/>
</dbReference>